<dbReference type="Proteomes" id="UP000175691">
    <property type="component" value="Unassembled WGS sequence"/>
</dbReference>
<dbReference type="SUPFAM" id="SSF54427">
    <property type="entry name" value="NTF2-like"/>
    <property type="match status" value="1"/>
</dbReference>
<dbReference type="OrthoDB" id="21421at2"/>
<dbReference type="Pfam" id="PF17775">
    <property type="entry name" value="YchJ_M-like"/>
    <property type="match status" value="1"/>
</dbReference>
<comment type="caution">
    <text evidence="2">The sequence shown here is derived from an EMBL/GenBank/DDBJ whole genome shotgun (WGS) entry which is preliminary data.</text>
</comment>
<dbReference type="PANTHER" id="PTHR33747">
    <property type="entry name" value="UPF0225 PROTEIN SCO1677"/>
    <property type="match status" value="1"/>
</dbReference>
<reference evidence="2 3" key="1">
    <citation type="submission" date="2016-08" db="EMBL/GenBank/DDBJ databases">
        <authorList>
            <person name="Seilhamer J.J."/>
        </authorList>
    </citation>
    <scope>NUCLEOTIDE SEQUENCE [LARGE SCALE GENOMIC DNA]</scope>
    <source>
        <strain evidence="2 3">KCTC 42603</strain>
    </source>
</reference>
<dbReference type="InterPro" id="IPR032710">
    <property type="entry name" value="NTF2-like_dom_sf"/>
</dbReference>
<evidence type="ECO:0000313" key="3">
    <source>
        <dbReference type="Proteomes" id="UP000175691"/>
    </source>
</evidence>
<protein>
    <recommendedName>
        <fullName evidence="1">YchJ-like middle NTF2-like domain-containing protein</fullName>
    </recommendedName>
</protein>
<name>A0A1E7Z5B4_9ALTE</name>
<dbReference type="STRING" id="1656094.BFC18_01410"/>
<keyword evidence="3" id="KW-1185">Reference proteome</keyword>
<dbReference type="InterPro" id="IPR048469">
    <property type="entry name" value="YchJ-like_M"/>
</dbReference>
<proteinExistence type="predicted"/>
<organism evidence="2 3">
    <name type="scientific">Alteromonas confluentis</name>
    <dbReference type="NCBI Taxonomy" id="1656094"/>
    <lineage>
        <taxon>Bacteria</taxon>
        <taxon>Pseudomonadati</taxon>
        <taxon>Pseudomonadota</taxon>
        <taxon>Gammaproteobacteria</taxon>
        <taxon>Alteromonadales</taxon>
        <taxon>Alteromonadaceae</taxon>
        <taxon>Alteromonas/Salinimonas group</taxon>
        <taxon>Alteromonas</taxon>
    </lineage>
</organism>
<dbReference type="EMBL" id="MDHN01000045">
    <property type="protein sequence ID" value="OFC68736.1"/>
    <property type="molecule type" value="Genomic_DNA"/>
</dbReference>
<dbReference type="RefSeq" id="WP_070127777.1">
    <property type="nucleotide sequence ID" value="NZ_MDHN01000045.1"/>
</dbReference>
<accession>A0A1E7Z5B4</accession>
<dbReference type="AlphaFoldDB" id="A0A1E7Z5B4"/>
<sequence length="153" mass="17583">MLCYCNSQREYKQCCGPLLDDGIATPNAEQLMRSRYSAYKVGRFDYILATYSREKRSQLTTQDLQASAANTHWLHLDVCHADIDTVEFKAWFSEGKKLGLMHETSSFVQEDGHWRYHTGEMHNDTGSVKMGRNDPCFCGSGKKHKQCCMTKLR</sequence>
<dbReference type="SUPFAM" id="SSF103642">
    <property type="entry name" value="Sec-C motif"/>
    <property type="match status" value="1"/>
</dbReference>
<dbReference type="InterPro" id="IPR004027">
    <property type="entry name" value="SEC_C_motif"/>
</dbReference>
<dbReference type="Gene3D" id="3.10.450.50">
    <property type="match status" value="1"/>
</dbReference>
<evidence type="ECO:0000259" key="1">
    <source>
        <dbReference type="Pfam" id="PF17775"/>
    </source>
</evidence>
<gene>
    <name evidence="2" type="ORF">BFC18_01410</name>
</gene>
<evidence type="ECO:0000313" key="2">
    <source>
        <dbReference type="EMBL" id="OFC68736.1"/>
    </source>
</evidence>
<dbReference type="Pfam" id="PF02810">
    <property type="entry name" value="SEC-C"/>
    <property type="match status" value="2"/>
</dbReference>
<feature type="domain" description="YchJ-like middle NTF2-like" evidence="1">
    <location>
        <begin position="27"/>
        <end position="119"/>
    </location>
</feature>
<dbReference type="PANTHER" id="PTHR33747:SF1">
    <property type="entry name" value="ADENYLATE CYCLASE-ASSOCIATED CAP C-TERMINAL DOMAIN-CONTAINING PROTEIN"/>
    <property type="match status" value="1"/>
</dbReference>